<keyword evidence="2 5" id="KW-0812">Transmembrane</keyword>
<dbReference type="Pfam" id="PF02656">
    <property type="entry name" value="DUF202"/>
    <property type="match status" value="1"/>
</dbReference>
<accession>A0ABY4FH20</accession>
<evidence type="ECO:0000256" key="1">
    <source>
        <dbReference type="ARBA" id="ARBA00004127"/>
    </source>
</evidence>
<evidence type="ECO:0000256" key="2">
    <source>
        <dbReference type="ARBA" id="ARBA00022692"/>
    </source>
</evidence>
<evidence type="ECO:0000313" key="7">
    <source>
        <dbReference type="EMBL" id="UOQ55973.1"/>
    </source>
</evidence>
<feature type="transmembrane region" description="Helical" evidence="5">
    <location>
        <begin position="90"/>
        <end position="113"/>
    </location>
</feature>
<name>A0ABY4FH20_9MICO</name>
<sequence length="130" mass="12655">MTGAAGDGEAAIPRDPGLQPERTALAWRRTGLALAVGALASTRLLPAVLGPWSVLFGAAGVGVGLGIAILEHRRFARPAAGHGLPRADGLPVALLCAAAVAAGLLCLVLVLGLGSGSGSGAGLDSGAMIF</sequence>
<gene>
    <name evidence="7" type="ORF">MUN78_09675</name>
</gene>
<keyword evidence="3 5" id="KW-1133">Transmembrane helix</keyword>
<evidence type="ECO:0000259" key="6">
    <source>
        <dbReference type="Pfam" id="PF02656"/>
    </source>
</evidence>
<protein>
    <submittedName>
        <fullName evidence="7">DUF202 domain-containing protein</fullName>
    </submittedName>
</protein>
<comment type="subcellular location">
    <subcellularLocation>
        <location evidence="1">Endomembrane system</location>
        <topology evidence="1">Multi-pass membrane protein</topology>
    </subcellularLocation>
</comment>
<feature type="transmembrane region" description="Helical" evidence="5">
    <location>
        <begin position="49"/>
        <end position="70"/>
    </location>
</feature>
<reference evidence="7 8" key="1">
    <citation type="submission" date="2022-04" db="EMBL/GenBank/DDBJ databases">
        <title>Leucobacter sp. isolated from rhizosphere of garlic.</title>
        <authorList>
            <person name="Won M."/>
            <person name="Lee C.-M."/>
            <person name="Woen H.-Y."/>
            <person name="Kwon S.-W."/>
        </authorList>
    </citation>
    <scope>NUCLEOTIDE SEQUENCE [LARGE SCALE GENOMIC DNA]</scope>
    <source>
        <strain evidence="7 8">H21R-40</strain>
    </source>
</reference>
<dbReference type="RefSeq" id="WP_244726082.1">
    <property type="nucleotide sequence ID" value="NZ_CP095045.1"/>
</dbReference>
<evidence type="ECO:0000256" key="5">
    <source>
        <dbReference type="SAM" id="Phobius"/>
    </source>
</evidence>
<keyword evidence="8" id="KW-1185">Reference proteome</keyword>
<dbReference type="EMBL" id="CP095045">
    <property type="protein sequence ID" value="UOQ55973.1"/>
    <property type="molecule type" value="Genomic_DNA"/>
</dbReference>
<evidence type="ECO:0000256" key="4">
    <source>
        <dbReference type="ARBA" id="ARBA00023136"/>
    </source>
</evidence>
<proteinExistence type="predicted"/>
<evidence type="ECO:0000313" key="8">
    <source>
        <dbReference type="Proteomes" id="UP000831786"/>
    </source>
</evidence>
<dbReference type="Proteomes" id="UP000831786">
    <property type="component" value="Chromosome"/>
</dbReference>
<keyword evidence="4 5" id="KW-0472">Membrane</keyword>
<dbReference type="InterPro" id="IPR003807">
    <property type="entry name" value="DUF202"/>
</dbReference>
<feature type="domain" description="DUF202" evidence="6">
    <location>
        <begin position="15"/>
        <end position="77"/>
    </location>
</feature>
<evidence type="ECO:0000256" key="3">
    <source>
        <dbReference type="ARBA" id="ARBA00022989"/>
    </source>
</evidence>
<organism evidence="7 8">
    <name type="scientific">Leucobacter allii</name>
    <dbReference type="NCBI Taxonomy" id="2932247"/>
    <lineage>
        <taxon>Bacteria</taxon>
        <taxon>Bacillati</taxon>
        <taxon>Actinomycetota</taxon>
        <taxon>Actinomycetes</taxon>
        <taxon>Micrococcales</taxon>
        <taxon>Microbacteriaceae</taxon>
        <taxon>Leucobacter</taxon>
    </lineage>
</organism>